<dbReference type="GeneID" id="67008393"/>
<keyword evidence="2" id="KW-1185">Reference proteome</keyword>
<accession>A0A9P3EZG7</accession>
<proteinExistence type="predicted"/>
<dbReference type="Proteomes" id="UP001043456">
    <property type="component" value="Unassembled WGS sequence"/>
</dbReference>
<dbReference type="AlphaFoldDB" id="A0A9P3EZG7"/>
<comment type="caution">
    <text evidence="1">The sequence shown here is derived from an EMBL/GenBank/DDBJ whole genome shotgun (WGS) entry which is preliminary data.</text>
</comment>
<sequence length="111" mass="12638">MAFGKSATSIVDFATLNEGADSSMHRSTSNGYSPVGGVVGFEAAFRQIFATQREANLVWRRKISQYDSHYLGWNFLHIEELRWMLSEDSLEQRKEFAPAFERVISGVLKLF</sequence>
<dbReference type="RefSeq" id="XP_043161566.1">
    <property type="nucleotide sequence ID" value="XM_043305631.1"/>
</dbReference>
<evidence type="ECO:0000313" key="1">
    <source>
        <dbReference type="EMBL" id="GIJ90820.1"/>
    </source>
</evidence>
<reference evidence="1 2" key="1">
    <citation type="submission" date="2018-10" db="EMBL/GenBank/DDBJ databases">
        <title>Pan-genome distribution and transcriptional activeness of fungal secondary metabolism genes in Aspergillus section Fumigati.</title>
        <authorList>
            <person name="Takahashi H."/>
            <person name="Umemura M."/>
            <person name="Ninomiya A."/>
            <person name="Kusuya Y."/>
            <person name="Urayama S."/>
            <person name="Shimizu M."/>
            <person name="Watanabe A."/>
            <person name="Kamei K."/>
            <person name="Yaguchi T."/>
            <person name="Hagiwara D."/>
        </authorList>
    </citation>
    <scope>NUCLEOTIDE SEQUENCE [LARGE SCALE GENOMIC DNA]</scope>
    <source>
        <strain evidence="1 2">IFM 55266</strain>
    </source>
</reference>
<organism evidence="1 2">
    <name type="scientific">Aspergillus pseudoviridinutans</name>
    <dbReference type="NCBI Taxonomy" id="1517512"/>
    <lineage>
        <taxon>Eukaryota</taxon>
        <taxon>Fungi</taxon>
        <taxon>Dikarya</taxon>
        <taxon>Ascomycota</taxon>
        <taxon>Pezizomycotina</taxon>
        <taxon>Eurotiomycetes</taxon>
        <taxon>Eurotiomycetidae</taxon>
        <taxon>Eurotiales</taxon>
        <taxon>Aspergillaceae</taxon>
        <taxon>Aspergillus</taxon>
        <taxon>Aspergillus subgen. Fumigati</taxon>
    </lineage>
</organism>
<gene>
    <name evidence="1" type="ORF">Asppvi_009783</name>
</gene>
<evidence type="ECO:0000313" key="2">
    <source>
        <dbReference type="Proteomes" id="UP001043456"/>
    </source>
</evidence>
<name>A0A9P3EZG7_9EURO</name>
<dbReference type="EMBL" id="BHVY01000007">
    <property type="protein sequence ID" value="GIJ90820.1"/>
    <property type="molecule type" value="Genomic_DNA"/>
</dbReference>
<protein>
    <submittedName>
        <fullName evidence="1">Uncharacterized protein</fullName>
    </submittedName>
</protein>